<gene>
    <name evidence="2" type="ORF">SEVIR_7G019100v2</name>
</gene>
<dbReference type="OMA" id="GQARWRC"/>
<dbReference type="Gramene" id="TKW03366">
    <property type="protein sequence ID" value="TKW03366"/>
    <property type="gene ID" value="SEVIR_7G019100v2"/>
</dbReference>
<name>A0A4V6D3P1_SETVI</name>
<evidence type="ECO:0000256" key="1">
    <source>
        <dbReference type="SAM" id="MobiDB-lite"/>
    </source>
</evidence>
<feature type="compositionally biased region" description="Gly residues" evidence="1">
    <location>
        <begin position="107"/>
        <end position="119"/>
    </location>
</feature>
<protein>
    <submittedName>
        <fullName evidence="2">Uncharacterized protein</fullName>
    </submittedName>
</protein>
<proteinExistence type="predicted"/>
<reference evidence="2" key="1">
    <citation type="submission" date="2019-03" db="EMBL/GenBank/DDBJ databases">
        <title>WGS assembly of Setaria viridis.</title>
        <authorList>
            <person name="Huang P."/>
            <person name="Jenkins J."/>
            <person name="Grimwood J."/>
            <person name="Barry K."/>
            <person name="Healey A."/>
            <person name="Mamidi S."/>
            <person name="Sreedasyam A."/>
            <person name="Shu S."/>
            <person name="Feldman M."/>
            <person name="Wu J."/>
            <person name="Yu Y."/>
            <person name="Chen C."/>
            <person name="Johnson J."/>
            <person name="Rokhsar D."/>
            <person name="Baxter I."/>
            <person name="Schmutz J."/>
            <person name="Brutnell T."/>
            <person name="Kellogg E."/>
        </authorList>
    </citation>
    <scope>NUCLEOTIDE SEQUENCE [LARGE SCALE GENOMIC DNA]</scope>
</reference>
<keyword evidence="3" id="KW-1185">Reference proteome</keyword>
<feature type="compositionally biased region" description="Gly residues" evidence="1">
    <location>
        <begin position="141"/>
        <end position="166"/>
    </location>
</feature>
<dbReference type="Proteomes" id="UP000298652">
    <property type="component" value="Chromosome 7"/>
</dbReference>
<sequence length="185" mass="18502">MPRHEGDLAARGQAAEELLDDDVIDYSGSRARTTEHSGTRGSGTVGAGGQSWRHGGAVRERSGASGSDRAGGMEERRGSVAAPVARAKQAARGRSWRCGGAAWEHGGTSGSGEACGAGQSGWHRGATRGWPADKEVQGWSGRAGGAGAASGGGGAGAERQSGGRGGAARERPAEEEARGRAVRGG</sequence>
<dbReference type="EMBL" id="CM016558">
    <property type="protein sequence ID" value="TKW03366.1"/>
    <property type="molecule type" value="Genomic_DNA"/>
</dbReference>
<dbReference type="AlphaFoldDB" id="A0A4V6D3P1"/>
<organism evidence="2 3">
    <name type="scientific">Setaria viridis</name>
    <name type="common">Green bristlegrass</name>
    <name type="synonym">Setaria italica subsp. viridis</name>
    <dbReference type="NCBI Taxonomy" id="4556"/>
    <lineage>
        <taxon>Eukaryota</taxon>
        <taxon>Viridiplantae</taxon>
        <taxon>Streptophyta</taxon>
        <taxon>Embryophyta</taxon>
        <taxon>Tracheophyta</taxon>
        <taxon>Spermatophyta</taxon>
        <taxon>Magnoliopsida</taxon>
        <taxon>Liliopsida</taxon>
        <taxon>Poales</taxon>
        <taxon>Poaceae</taxon>
        <taxon>PACMAD clade</taxon>
        <taxon>Panicoideae</taxon>
        <taxon>Panicodae</taxon>
        <taxon>Paniceae</taxon>
        <taxon>Cenchrinae</taxon>
        <taxon>Setaria</taxon>
    </lineage>
</organism>
<feature type="compositionally biased region" description="Basic and acidic residues" evidence="1">
    <location>
        <begin position="167"/>
        <end position="179"/>
    </location>
</feature>
<accession>A0A4V6D3P1</accession>
<evidence type="ECO:0000313" key="3">
    <source>
        <dbReference type="Proteomes" id="UP000298652"/>
    </source>
</evidence>
<feature type="compositionally biased region" description="Gly residues" evidence="1">
    <location>
        <begin position="40"/>
        <end position="49"/>
    </location>
</feature>
<evidence type="ECO:0000313" key="2">
    <source>
        <dbReference type="EMBL" id="TKW03366.1"/>
    </source>
</evidence>
<feature type="region of interest" description="Disordered" evidence="1">
    <location>
        <begin position="1"/>
        <end position="185"/>
    </location>
</feature>